<sequence>MAKEPIQISRDKERNITLDAERLRARGLAIIQELSGHVWTDYNLHDPGVTMLEQLCYAITDLAYKTDFPIEEILADERGQINPVAHSFFNKAEILSTRPVTVKDYCKLVLDQVSEVENIWIEAVSPVYTAGASKGIYRVMVQPCDTLSEGPDKLIADVRNCLLRNRNLGENFEEIIVLTPQHISVKTEILVDGHQNVKETVAYICNAIEHVIHPPVRFLSEAELLVLGYSTEDIYTGPLPARGFIPDSDLQKRASQIDPADLVKAISMISGVLQVKFLYISSDGSDYSGKPLQVLPGYYPYINIEDNKNDIGIYSDQFEHYAKDGVFWNTYERIREVKKRHYTGQQRGLADNSLKAPYRNISQYYSLQNYFPGIYGTGEEGIAESEPAVRKAQVKQLKAYLLFFEQLLANYLAQLGNMESFFAADGTATYFAQGLFDVPRVAPLLRDTYMEALTNAVESQVTFEERKNKILDHLLARFNITLIKYPVTLYDKLYGGTNVIRWKADILQHLPTVASGRVQSFNYLDDFAQSGIVSGYQQWLGKLLHINNNNGQPLTNVFKQEHVAMKVNPYAHTPVTKELHIGGEKFRMTDNVPDDQQYFFGHQPISILKYGVDAANYRVVADTGEDHYLVLYKEPAQHTWQAVAKHQQKSAAVNAQHDMIRHLQQLSISSEGFYVVEHTLLKPLFKTSAFGFNIKGAGDQLLLEQRYYMTFEEREKIMASLMENNWQELSYEEMFNQLSTWCRIYAYNDGVATPVTTVDFSQPAHREAAEQAMFNLALNIGQLQKKTTLYYPRIEYTIKMANGKLLPESFFKFGLTIVFPSWPARFQYTEFRNFAEELIKENTPAHYNIRFKWLGVAAMHTFEDSYYPWLEGLKDYFSSGSPVIATDRLIDLIA</sequence>
<evidence type="ECO:0000313" key="2">
    <source>
        <dbReference type="Proteomes" id="UP000468388"/>
    </source>
</evidence>
<evidence type="ECO:0000313" key="1">
    <source>
        <dbReference type="EMBL" id="MVT44515.1"/>
    </source>
</evidence>
<gene>
    <name evidence="1" type="ORF">GO495_28230</name>
</gene>
<dbReference type="OrthoDB" id="8263000at2"/>
<keyword evidence="2" id="KW-1185">Reference proteome</keyword>
<dbReference type="RefSeq" id="WP_157303306.1">
    <property type="nucleotide sequence ID" value="NZ_BAAAZB010000036.1"/>
</dbReference>
<protein>
    <submittedName>
        <fullName evidence="1">Uncharacterized protein</fullName>
    </submittedName>
</protein>
<name>A0A6N8JGU0_9BACT</name>
<reference evidence="1 2" key="1">
    <citation type="submission" date="2019-12" db="EMBL/GenBank/DDBJ databases">
        <title>The draft genomic sequence of strain Chitinophaga oryziterrae JCM 16595.</title>
        <authorList>
            <person name="Zhang X."/>
        </authorList>
    </citation>
    <scope>NUCLEOTIDE SEQUENCE [LARGE SCALE GENOMIC DNA]</scope>
    <source>
        <strain evidence="1 2">JCM 16595</strain>
    </source>
</reference>
<organism evidence="1 2">
    <name type="scientific">Chitinophaga oryziterrae</name>
    <dbReference type="NCBI Taxonomy" id="1031224"/>
    <lineage>
        <taxon>Bacteria</taxon>
        <taxon>Pseudomonadati</taxon>
        <taxon>Bacteroidota</taxon>
        <taxon>Chitinophagia</taxon>
        <taxon>Chitinophagales</taxon>
        <taxon>Chitinophagaceae</taxon>
        <taxon>Chitinophaga</taxon>
    </lineage>
</organism>
<dbReference type="Proteomes" id="UP000468388">
    <property type="component" value="Unassembled WGS sequence"/>
</dbReference>
<comment type="caution">
    <text evidence="1">The sequence shown here is derived from an EMBL/GenBank/DDBJ whole genome shotgun (WGS) entry which is preliminary data.</text>
</comment>
<accession>A0A6N8JGU0</accession>
<dbReference type="EMBL" id="WRXO01000011">
    <property type="protein sequence ID" value="MVT44515.1"/>
    <property type="molecule type" value="Genomic_DNA"/>
</dbReference>
<proteinExistence type="predicted"/>
<dbReference type="AlphaFoldDB" id="A0A6N8JGU0"/>